<reference evidence="2 3" key="1">
    <citation type="submission" date="2020-07" db="EMBL/GenBank/DDBJ databases">
        <title>Pseudogemmobacter sp. nov., isolated from poultry manure in Taiwan.</title>
        <authorList>
            <person name="Lin S.-Y."/>
            <person name="Tang Y.-S."/>
            <person name="Young C.-C."/>
        </authorList>
    </citation>
    <scope>NUCLEOTIDE SEQUENCE [LARGE SCALE GENOMIC DNA]</scope>
    <source>
        <strain evidence="2 3">CC-YST710</strain>
    </source>
</reference>
<sequence>MMRGAALAVLIGTALLAEPVRAEVIDLFPSECDASPALEDLVGPYRLSVFPGMLTDGVRSVAASHHSSHAVSLILMGEDLVLQDASGGPAVSFRYVGPDEPGWHGDDGEVSTEELAEIAGCDVNRLPRLIGSGTTMADGGQVSFTYRLMIWNMTPEHAALIGGMEWSGGGVTVTRRVMMEAQ</sequence>
<evidence type="ECO:0000256" key="1">
    <source>
        <dbReference type="SAM" id="SignalP"/>
    </source>
</evidence>
<protein>
    <submittedName>
        <fullName evidence="2">Uncharacterized protein</fullName>
    </submittedName>
</protein>
<dbReference type="EMBL" id="JACDXX010000062">
    <property type="protein sequence ID" value="MCB5412435.1"/>
    <property type="molecule type" value="Genomic_DNA"/>
</dbReference>
<dbReference type="Proteomes" id="UP001198571">
    <property type="component" value="Unassembled WGS sequence"/>
</dbReference>
<name>A0ABS8CSQ7_9RHOB</name>
<organism evidence="2 3">
    <name type="scientific">Pseudogemmobacter faecipullorum</name>
    <dbReference type="NCBI Taxonomy" id="2755041"/>
    <lineage>
        <taxon>Bacteria</taxon>
        <taxon>Pseudomonadati</taxon>
        <taxon>Pseudomonadota</taxon>
        <taxon>Alphaproteobacteria</taxon>
        <taxon>Rhodobacterales</taxon>
        <taxon>Paracoccaceae</taxon>
        <taxon>Pseudogemmobacter</taxon>
    </lineage>
</organism>
<evidence type="ECO:0000313" key="3">
    <source>
        <dbReference type="Proteomes" id="UP001198571"/>
    </source>
</evidence>
<proteinExistence type="predicted"/>
<comment type="caution">
    <text evidence="2">The sequence shown here is derived from an EMBL/GenBank/DDBJ whole genome shotgun (WGS) entry which is preliminary data.</text>
</comment>
<feature type="signal peptide" evidence="1">
    <location>
        <begin position="1"/>
        <end position="22"/>
    </location>
</feature>
<keyword evidence="3" id="KW-1185">Reference proteome</keyword>
<feature type="chain" id="PRO_5045051622" evidence="1">
    <location>
        <begin position="23"/>
        <end position="182"/>
    </location>
</feature>
<accession>A0ABS8CSQ7</accession>
<dbReference type="RefSeq" id="WP_226937846.1">
    <property type="nucleotide sequence ID" value="NZ_JACDXX010000062.1"/>
</dbReference>
<gene>
    <name evidence="2" type="ORF">H0485_20970</name>
</gene>
<evidence type="ECO:0000313" key="2">
    <source>
        <dbReference type="EMBL" id="MCB5412435.1"/>
    </source>
</evidence>
<keyword evidence="1" id="KW-0732">Signal</keyword>